<accession>A0A1W1YKH2</accession>
<dbReference type="Pfam" id="PF13545">
    <property type="entry name" value="HTH_Crp_2"/>
    <property type="match status" value="1"/>
</dbReference>
<dbReference type="InterPro" id="IPR036390">
    <property type="entry name" value="WH_DNA-bd_sf"/>
</dbReference>
<sequence>MANHAKLQIFSTETAKPLTYFVSRDGGSGEVSPTTRNADNTLQNPLILRLSHPVDLSSDDRAVLQAITSDTREVPRRTDIIHEGDRPDCVRVVMEGIACRYKLLRDGSRQITAFLVPGDLCNPHITRLQEMDHGIASVSPCMIVEIPPSTITKLASRHPRVIDGLVWASLADESVMREWIVGLGRRMADRNMAHLICELYTRLEAVGLVEDRSFHMPITQNELSDALGITTVHTNRTMADLRDRGLIAFEGRWLRVLDLAGLRDLGQFNPQYLHLRRQRSGSDLENGEV</sequence>
<dbReference type="CDD" id="cd00038">
    <property type="entry name" value="CAP_ED"/>
    <property type="match status" value="1"/>
</dbReference>
<keyword evidence="5" id="KW-0418">Kinase</keyword>
<feature type="domain" description="HTH crp-type" evidence="4">
    <location>
        <begin position="186"/>
        <end position="260"/>
    </location>
</feature>
<keyword evidence="1" id="KW-0805">Transcription regulation</keyword>
<reference evidence="5 6" key="1">
    <citation type="submission" date="2017-04" db="EMBL/GenBank/DDBJ databases">
        <authorList>
            <person name="Afonso C.L."/>
            <person name="Miller P.J."/>
            <person name="Scott M.A."/>
            <person name="Spackman E."/>
            <person name="Goraichik I."/>
            <person name="Dimitrov K.M."/>
            <person name="Suarez D.L."/>
            <person name="Swayne D.E."/>
        </authorList>
    </citation>
    <scope>NUCLEOTIDE SEQUENCE [LARGE SCALE GENOMIC DNA]</scope>
    <source>
        <strain evidence="5 6">CGMCC 1.10972</strain>
    </source>
</reference>
<dbReference type="GO" id="GO:0006355">
    <property type="term" value="P:regulation of DNA-templated transcription"/>
    <property type="evidence" value="ECO:0007669"/>
    <property type="project" value="InterPro"/>
</dbReference>
<dbReference type="AlphaFoldDB" id="A0A1W1YKH2"/>
<dbReference type="InterPro" id="IPR014710">
    <property type="entry name" value="RmlC-like_jellyroll"/>
</dbReference>
<dbReference type="PROSITE" id="PS51063">
    <property type="entry name" value="HTH_CRP_2"/>
    <property type="match status" value="1"/>
</dbReference>
<dbReference type="Gene3D" id="2.60.120.10">
    <property type="entry name" value="Jelly Rolls"/>
    <property type="match status" value="1"/>
</dbReference>
<evidence type="ECO:0000256" key="3">
    <source>
        <dbReference type="ARBA" id="ARBA00023163"/>
    </source>
</evidence>
<dbReference type="Gene3D" id="1.10.10.10">
    <property type="entry name" value="Winged helix-like DNA-binding domain superfamily/Winged helix DNA-binding domain"/>
    <property type="match status" value="1"/>
</dbReference>
<keyword evidence="5" id="KW-0808">Transferase</keyword>
<dbReference type="InterPro" id="IPR012318">
    <property type="entry name" value="HTH_CRP"/>
</dbReference>
<dbReference type="InterPro" id="IPR000595">
    <property type="entry name" value="cNMP-bd_dom"/>
</dbReference>
<organism evidence="5 6">
    <name type="scientific">Fulvimarina manganoxydans</name>
    <dbReference type="NCBI Taxonomy" id="937218"/>
    <lineage>
        <taxon>Bacteria</taxon>
        <taxon>Pseudomonadati</taxon>
        <taxon>Pseudomonadota</taxon>
        <taxon>Alphaproteobacteria</taxon>
        <taxon>Hyphomicrobiales</taxon>
        <taxon>Aurantimonadaceae</taxon>
        <taxon>Fulvimarina</taxon>
    </lineage>
</organism>
<dbReference type="GO" id="GO:0016301">
    <property type="term" value="F:kinase activity"/>
    <property type="evidence" value="ECO:0007669"/>
    <property type="project" value="UniProtKB-KW"/>
</dbReference>
<keyword evidence="3" id="KW-0804">Transcription</keyword>
<dbReference type="SMART" id="SM00419">
    <property type="entry name" value="HTH_CRP"/>
    <property type="match status" value="1"/>
</dbReference>
<evidence type="ECO:0000259" key="4">
    <source>
        <dbReference type="PROSITE" id="PS51063"/>
    </source>
</evidence>
<name>A0A1W1YKH2_9HYPH</name>
<dbReference type="Proteomes" id="UP000192656">
    <property type="component" value="Unassembled WGS sequence"/>
</dbReference>
<dbReference type="GO" id="GO:0003677">
    <property type="term" value="F:DNA binding"/>
    <property type="evidence" value="ECO:0007669"/>
    <property type="project" value="UniProtKB-KW"/>
</dbReference>
<proteinExistence type="predicted"/>
<keyword evidence="2" id="KW-0238">DNA-binding</keyword>
<evidence type="ECO:0000256" key="1">
    <source>
        <dbReference type="ARBA" id="ARBA00023015"/>
    </source>
</evidence>
<evidence type="ECO:0000256" key="2">
    <source>
        <dbReference type="ARBA" id="ARBA00023125"/>
    </source>
</evidence>
<dbReference type="InterPro" id="IPR036388">
    <property type="entry name" value="WH-like_DNA-bd_sf"/>
</dbReference>
<dbReference type="OrthoDB" id="7584044at2"/>
<dbReference type="Pfam" id="PF00027">
    <property type="entry name" value="cNMP_binding"/>
    <property type="match status" value="1"/>
</dbReference>
<evidence type="ECO:0000313" key="5">
    <source>
        <dbReference type="EMBL" id="SMC36687.1"/>
    </source>
</evidence>
<dbReference type="InterPro" id="IPR018490">
    <property type="entry name" value="cNMP-bd_dom_sf"/>
</dbReference>
<gene>
    <name evidence="5" type="ORF">SAMN06297251_101410</name>
</gene>
<dbReference type="SUPFAM" id="SSF46785">
    <property type="entry name" value="Winged helix' DNA-binding domain"/>
    <property type="match status" value="1"/>
</dbReference>
<dbReference type="STRING" id="937218.SAMN06297251_101410"/>
<protein>
    <submittedName>
        <fullName evidence="5">cAMP-binding domain of CRP or a regulatory subunit of cAMP-dependent protein kinases</fullName>
    </submittedName>
</protein>
<keyword evidence="6" id="KW-1185">Reference proteome</keyword>
<dbReference type="SUPFAM" id="SSF51206">
    <property type="entry name" value="cAMP-binding domain-like"/>
    <property type="match status" value="1"/>
</dbReference>
<evidence type="ECO:0000313" key="6">
    <source>
        <dbReference type="Proteomes" id="UP000192656"/>
    </source>
</evidence>
<dbReference type="EMBL" id="FWXR01000001">
    <property type="protein sequence ID" value="SMC36687.1"/>
    <property type="molecule type" value="Genomic_DNA"/>
</dbReference>